<comment type="similarity">
    <text evidence="1 2">Belongs to the peptidase M16 family.</text>
</comment>
<dbReference type="InterPro" id="IPR011249">
    <property type="entry name" value="Metalloenz_LuxS/M16"/>
</dbReference>
<dbReference type="InterPro" id="IPR011765">
    <property type="entry name" value="Pept_M16_N"/>
</dbReference>
<evidence type="ECO:0000259" key="4">
    <source>
        <dbReference type="Pfam" id="PF00675"/>
    </source>
</evidence>
<dbReference type="SUPFAM" id="SSF63411">
    <property type="entry name" value="LuxS/MPP-like metallohydrolase"/>
    <property type="match status" value="2"/>
</dbReference>
<dbReference type="FunFam" id="3.30.830.10:FF:000008">
    <property type="entry name" value="Mitochondrial-processing peptidase subunit beta"/>
    <property type="match status" value="1"/>
</dbReference>
<dbReference type="Pfam" id="PF05193">
    <property type="entry name" value="Peptidase_M16_C"/>
    <property type="match status" value="1"/>
</dbReference>
<accession>A0A6P2C4S5</accession>
<dbReference type="GO" id="GO:0006508">
    <property type="term" value="P:proteolysis"/>
    <property type="evidence" value="ECO:0007669"/>
    <property type="project" value="InterPro"/>
</dbReference>
<dbReference type="InterPro" id="IPR050361">
    <property type="entry name" value="MPP/UQCRC_Complex"/>
</dbReference>
<dbReference type="EMBL" id="RPFW01000001">
    <property type="protein sequence ID" value="TVZ06228.1"/>
    <property type="molecule type" value="Genomic_DNA"/>
</dbReference>
<proteinExistence type="inferred from homology"/>
<evidence type="ECO:0000313" key="7">
    <source>
        <dbReference type="Proteomes" id="UP000460272"/>
    </source>
</evidence>
<dbReference type="GO" id="GO:0004222">
    <property type="term" value="F:metalloendopeptidase activity"/>
    <property type="evidence" value="ECO:0007669"/>
    <property type="project" value="InterPro"/>
</dbReference>
<dbReference type="PROSITE" id="PS00143">
    <property type="entry name" value="INSULINASE"/>
    <property type="match status" value="1"/>
</dbReference>
<reference evidence="6 7" key="1">
    <citation type="submission" date="2018-11" db="EMBL/GenBank/DDBJ databases">
        <title>Trebonia kvetii gen.nov., sp.nov., a novel acidophilic actinobacterium, and proposal of the new actinobacterial family Treboniaceae fam. nov.</title>
        <authorList>
            <person name="Rapoport D."/>
            <person name="Sagova-Mareckova M."/>
            <person name="Sedlacek I."/>
            <person name="Provaznik J."/>
            <person name="Kralova S."/>
            <person name="Pavlinic D."/>
            <person name="Benes V."/>
            <person name="Kopecky J."/>
        </authorList>
    </citation>
    <scope>NUCLEOTIDE SEQUENCE [LARGE SCALE GENOMIC DNA]</scope>
    <source>
        <strain evidence="6 7">15Tr583</strain>
    </source>
</reference>
<feature type="domain" description="Peptidase M16 N-terminal" evidence="4">
    <location>
        <begin position="19"/>
        <end position="166"/>
    </location>
</feature>
<dbReference type="AlphaFoldDB" id="A0A6P2C4S5"/>
<dbReference type="Gene3D" id="3.30.830.10">
    <property type="entry name" value="Metalloenzyme, LuxS/M16 peptidase-like"/>
    <property type="match status" value="2"/>
</dbReference>
<evidence type="ECO:0000256" key="1">
    <source>
        <dbReference type="ARBA" id="ARBA00007261"/>
    </source>
</evidence>
<dbReference type="InterPro" id="IPR001431">
    <property type="entry name" value="Pept_M16_Zn_BS"/>
</dbReference>
<dbReference type="PANTHER" id="PTHR11851:SF49">
    <property type="entry name" value="MITOCHONDRIAL-PROCESSING PEPTIDASE SUBUNIT ALPHA"/>
    <property type="match status" value="1"/>
</dbReference>
<dbReference type="RefSeq" id="WP_145850982.1">
    <property type="nucleotide sequence ID" value="NZ_RPFW01000001.1"/>
</dbReference>
<organism evidence="6 7">
    <name type="scientific">Trebonia kvetii</name>
    <dbReference type="NCBI Taxonomy" id="2480626"/>
    <lineage>
        <taxon>Bacteria</taxon>
        <taxon>Bacillati</taxon>
        <taxon>Actinomycetota</taxon>
        <taxon>Actinomycetes</taxon>
        <taxon>Streptosporangiales</taxon>
        <taxon>Treboniaceae</taxon>
        <taxon>Trebonia</taxon>
    </lineage>
</organism>
<sequence length="492" mass="52181">MMDSAESTVRRTVLAGGLRVVTEFLPSVRSVALGIWVGVGSRDEDTSHAGATHYLEHLLFKGTHKRTALEISSEMDAVGGEMNAFTAKEYTCYYARVLDADLPLAIDVLSDMVTSSLIEPKDVDAERNVVLEEIAMNEDDPADSVHEAFTGRLFGDTPLGRPILGTVDSINAITRELIFEHYRAKYTPPHLVISAAGNLDHDTLVGYVQAAFGPVLAEFGGAEPAAPRLRGSGGLWDGYGPAAGSGVTLVSRPIEQANLVLGCEGLSRTDDRRFALGVLNAALGGGMSSRLFQEVREKRGLAYSVYSFASQHADSGLWGIYAGCLPSKADEVLSICTAEVAKVVETGLTDAELDRGKGQVRGGIVLGLEDPSSRMTRLGKAELVYPGLEPVEEILTAIDAVSHDDIRAIAAEILTKPKVLAVVGPFEDEAPFQAALLSPGGTTPVPPDVLTGAPDGKNRHRIGRASQDQGLGVAPYPRAPASRGLGAARCRR</sequence>
<evidence type="ECO:0000256" key="3">
    <source>
        <dbReference type="SAM" id="MobiDB-lite"/>
    </source>
</evidence>
<dbReference type="OrthoDB" id="9811314at2"/>
<protein>
    <submittedName>
        <fullName evidence="6">Insulinase family protein</fullName>
    </submittedName>
</protein>
<name>A0A6P2C4S5_9ACTN</name>
<dbReference type="PANTHER" id="PTHR11851">
    <property type="entry name" value="METALLOPROTEASE"/>
    <property type="match status" value="1"/>
</dbReference>
<feature type="domain" description="Peptidase M16 C-terminal" evidence="5">
    <location>
        <begin position="173"/>
        <end position="359"/>
    </location>
</feature>
<evidence type="ECO:0000259" key="5">
    <source>
        <dbReference type="Pfam" id="PF05193"/>
    </source>
</evidence>
<feature type="region of interest" description="Disordered" evidence="3">
    <location>
        <begin position="439"/>
        <end position="492"/>
    </location>
</feature>
<evidence type="ECO:0000313" key="6">
    <source>
        <dbReference type="EMBL" id="TVZ06228.1"/>
    </source>
</evidence>
<dbReference type="Pfam" id="PF00675">
    <property type="entry name" value="Peptidase_M16"/>
    <property type="match status" value="1"/>
</dbReference>
<dbReference type="Proteomes" id="UP000460272">
    <property type="component" value="Unassembled WGS sequence"/>
</dbReference>
<evidence type="ECO:0000256" key="2">
    <source>
        <dbReference type="RuleBase" id="RU004447"/>
    </source>
</evidence>
<dbReference type="InterPro" id="IPR007863">
    <property type="entry name" value="Peptidase_M16_C"/>
</dbReference>
<dbReference type="GO" id="GO:0046872">
    <property type="term" value="F:metal ion binding"/>
    <property type="evidence" value="ECO:0007669"/>
    <property type="project" value="InterPro"/>
</dbReference>
<comment type="caution">
    <text evidence="6">The sequence shown here is derived from an EMBL/GenBank/DDBJ whole genome shotgun (WGS) entry which is preliminary data.</text>
</comment>
<gene>
    <name evidence="6" type="ORF">EAS64_01955</name>
</gene>
<keyword evidence="7" id="KW-1185">Reference proteome</keyword>